<dbReference type="PANTHER" id="PTHR12161">
    <property type="entry name" value="IST1 FAMILY MEMBER"/>
    <property type="match status" value="1"/>
</dbReference>
<comment type="caution">
    <text evidence="3">The sequence shown here is derived from an EMBL/GenBank/DDBJ whole genome shotgun (WGS) entry which is preliminary data.</text>
</comment>
<dbReference type="Gene3D" id="1.20.1260.60">
    <property type="entry name" value="Vacuolar protein sorting-associated protein Ist1"/>
    <property type="match status" value="1"/>
</dbReference>
<protein>
    <recommendedName>
        <fullName evidence="5">IST1-like protein</fullName>
    </recommendedName>
</protein>
<keyword evidence="4" id="KW-1185">Reference proteome</keyword>
<reference evidence="3" key="1">
    <citation type="submission" date="2018-01" db="EMBL/GenBank/DDBJ databases">
        <authorList>
            <person name="Mao J.F."/>
        </authorList>
    </citation>
    <scope>NUCLEOTIDE SEQUENCE</scope>
    <source>
        <strain evidence="3">Huo1</strain>
        <tissue evidence="3">Leaf</tissue>
    </source>
</reference>
<sequence length="464" mass="52299">MFDRLLKSKFFSKCKSDIKLTRTRIEIITKKRNATQKYLRNDVADLLRNGMDSHAFDRAEGLLAEMNRSQCYQLIDEYCEHILKNLPAMNKQGIEAYLGTEWTFILNRECPEECREAAASLMFAAARFADLPELRELRTMFSERYGKSLDYYVSKQLTEKLKPDPPSKEAKLLLLHEIAAESGLDWDAKALENKLFNESPYAKNRVNGSAPKAGAGYEYGRARELKPAGKKESPVDARNGLSPPVRTNKAATPVGKVPKEVDEDEPLKRPPYTKPVPNKAASSSSDDSDSSDDKVEAAPEPTVDEVLRGNKPIVKSVRTKHTKPLPDQEVVPGGDEKEKVVNKENVAQGRRILRFFDGGRGQIDEEEKMMDRLLRHYSRKKGSNKPEGKLPQTDSRKEKNLKGQDGPTRASSLRVEPVGPVDTDPRKHSRAASFHPGNPGNAHVHPNMPDYDEFMARLEAFRRK</sequence>
<feature type="region of interest" description="Disordered" evidence="2">
    <location>
        <begin position="224"/>
        <end position="343"/>
    </location>
</feature>
<dbReference type="InterPro" id="IPR005061">
    <property type="entry name" value="Ist1"/>
</dbReference>
<feature type="region of interest" description="Disordered" evidence="2">
    <location>
        <begin position="374"/>
        <end position="449"/>
    </location>
</feature>
<evidence type="ECO:0000313" key="4">
    <source>
        <dbReference type="Proteomes" id="UP000298416"/>
    </source>
</evidence>
<dbReference type="FunFam" id="1.20.1260.60:FF:000002">
    <property type="entry name" value="Vacuolar protein sorting-associated protein IST1"/>
    <property type="match status" value="1"/>
</dbReference>
<dbReference type="InterPro" id="IPR042277">
    <property type="entry name" value="IST1-like"/>
</dbReference>
<dbReference type="AlphaFoldDB" id="A0A8X8YA55"/>
<evidence type="ECO:0008006" key="5">
    <source>
        <dbReference type="Google" id="ProtNLM"/>
    </source>
</evidence>
<organism evidence="3">
    <name type="scientific">Salvia splendens</name>
    <name type="common">Scarlet sage</name>
    <dbReference type="NCBI Taxonomy" id="180675"/>
    <lineage>
        <taxon>Eukaryota</taxon>
        <taxon>Viridiplantae</taxon>
        <taxon>Streptophyta</taxon>
        <taxon>Embryophyta</taxon>
        <taxon>Tracheophyta</taxon>
        <taxon>Spermatophyta</taxon>
        <taxon>Magnoliopsida</taxon>
        <taxon>eudicotyledons</taxon>
        <taxon>Gunneridae</taxon>
        <taxon>Pentapetalae</taxon>
        <taxon>asterids</taxon>
        <taxon>lamiids</taxon>
        <taxon>Lamiales</taxon>
        <taxon>Lamiaceae</taxon>
        <taxon>Nepetoideae</taxon>
        <taxon>Mentheae</taxon>
        <taxon>Salviinae</taxon>
        <taxon>Salvia</taxon>
        <taxon>Salvia subgen. Calosphace</taxon>
        <taxon>core Calosphace</taxon>
    </lineage>
</organism>
<gene>
    <name evidence="3" type="ORF">SASPL_110167</name>
</gene>
<dbReference type="GO" id="GO:0015031">
    <property type="term" value="P:protein transport"/>
    <property type="evidence" value="ECO:0007669"/>
    <property type="project" value="InterPro"/>
</dbReference>
<proteinExistence type="inferred from homology"/>
<evidence type="ECO:0000256" key="2">
    <source>
        <dbReference type="SAM" id="MobiDB-lite"/>
    </source>
</evidence>
<dbReference type="Proteomes" id="UP000298416">
    <property type="component" value="Unassembled WGS sequence"/>
</dbReference>
<name>A0A8X8YA55_SALSN</name>
<dbReference type="EMBL" id="PNBA02000004">
    <property type="protein sequence ID" value="KAG6425956.1"/>
    <property type="molecule type" value="Genomic_DNA"/>
</dbReference>
<feature type="compositionally biased region" description="Basic and acidic residues" evidence="2">
    <location>
        <begin position="224"/>
        <end position="235"/>
    </location>
</feature>
<evidence type="ECO:0000313" key="3">
    <source>
        <dbReference type="EMBL" id="KAG6425956.1"/>
    </source>
</evidence>
<reference evidence="3" key="2">
    <citation type="submission" date="2020-08" db="EMBL/GenBank/DDBJ databases">
        <title>Plant Genome Project.</title>
        <authorList>
            <person name="Zhang R.-G."/>
        </authorList>
    </citation>
    <scope>NUCLEOTIDE SEQUENCE</scope>
    <source>
        <strain evidence="3">Huo1</strain>
        <tissue evidence="3">Leaf</tissue>
    </source>
</reference>
<evidence type="ECO:0000256" key="1">
    <source>
        <dbReference type="ARBA" id="ARBA00005536"/>
    </source>
</evidence>
<feature type="compositionally biased region" description="Basic and acidic residues" evidence="2">
    <location>
        <begin position="384"/>
        <end position="402"/>
    </location>
</feature>
<comment type="similarity">
    <text evidence="1">Belongs to the IST1 family.</text>
</comment>
<dbReference type="Pfam" id="PF03398">
    <property type="entry name" value="Ist1"/>
    <property type="match status" value="1"/>
</dbReference>
<dbReference type="PANTHER" id="PTHR12161:SF88">
    <property type="entry name" value="REGULATOR OF VPS4 ACTIVITY IN THE MVB PATHWAY PROTEIN"/>
    <property type="match status" value="1"/>
</dbReference>
<accession>A0A8X8YA55</accession>